<evidence type="ECO:0000313" key="2">
    <source>
        <dbReference type="EMBL" id="MFD2835237.1"/>
    </source>
</evidence>
<keyword evidence="1" id="KW-1133">Transmembrane helix</keyword>
<evidence type="ECO:0000256" key="1">
    <source>
        <dbReference type="SAM" id="Phobius"/>
    </source>
</evidence>
<sequence length="285" mass="31895">MNQVPIKIRKQRDIGEIISTTFKFVRENFKTSSLIMLKVVGPIFVLLIAAVAFYSYTAIDVSIFTQTTENSGFFISLGLLLLTYMIYVAVMSGTIYHIVQSYANNAGEIISSEVTSGMKQDFGKLILLTFISWIMVFIGLFFLVVTGIYLAVPLSLAAAVMVFERKGVFDSISTAFKLIKGEWWMTFAAMLCIGIIIYLVGLVFQIPIIIYYIFKIFTSLDQMSAADPGSFFGTGYVILSVISTVIQYIIYAILPIGFSLIYFNLNEIKNFTGTYESIDNLGKRD</sequence>
<keyword evidence="1" id="KW-0812">Transmembrane</keyword>
<protein>
    <recommendedName>
        <fullName evidence="4">Glycerophosphoryl diester phosphodiesterase membrane domain-containing protein</fullName>
    </recommendedName>
</protein>
<comment type="caution">
    <text evidence="2">The sequence shown here is derived from an EMBL/GenBank/DDBJ whole genome shotgun (WGS) entry which is preliminary data.</text>
</comment>
<dbReference type="RefSeq" id="WP_251741272.1">
    <property type="nucleotide sequence ID" value="NZ_JBHUOJ010000039.1"/>
</dbReference>
<feature type="transmembrane region" description="Helical" evidence="1">
    <location>
        <begin position="184"/>
        <end position="214"/>
    </location>
</feature>
<feature type="transmembrane region" description="Helical" evidence="1">
    <location>
        <begin position="71"/>
        <end position="90"/>
    </location>
</feature>
<dbReference type="EMBL" id="JBHUOJ010000039">
    <property type="protein sequence ID" value="MFD2835237.1"/>
    <property type="molecule type" value="Genomic_DNA"/>
</dbReference>
<name>A0ABW5X9A6_9FLAO</name>
<organism evidence="2 3">
    <name type="scientific">Christiangramia antarctica</name>
    <dbReference type="NCBI Taxonomy" id="2058158"/>
    <lineage>
        <taxon>Bacteria</taxon>
        <taxon>Pseudomonadati</taxon>
        <taxon>Bacteroidota</taxon>
        <taxon>Flavobacteriia</taxon>
        <taxon>Flavobacteriales</taxon>
        <taxon>Flavobacteriaceae</taxon>
        <taxon>Christiangramia</taxon>
    </lineage>
</organism>
<keyword evidence="1" id="KW-0472">Membrane</keyword>
<gene>
    <name evidence="2" type="ORF">ACFSYS_18245</name>
</gene>
<proteinExistence type="predicted"/>
<feature type="transmembrane region" description="Helical" evidence="1">
    <location>
        <begin position="35"/>
        <end position="59"/>
    </location>
</feature>
<reference evidence="3" key="1">
    <citation type="journal article" date="2019" name="Int. J. Syst. Evol. Microbiol.">
        <title>The Global Catalogue of Microorganisms (GCM) 10K type strain sequencing project: providing services to taxonomists for standard genome sequencing and annotation.</title>
        <authorList>
            <consortium name="The Broad Institute Genomics Platform"/>
            <consortium name="The Broad Institute Genome Sequencing Center for Infectious Disease"/>
            <person name="Wu L."/>
            <person name="Ma J."/>
        </authorList>
    </citation>
    <scope>NUCLEOTIDE SEQUENCE [LARGE SCALE GENOMIC DNA]</scope>
    <source>
        <strain evidence="3">KCTC 52925</strain>
    </source>
</reference>
<feature type="transmembrane region" description="Helical" evidence="1">
    <location>
        <begin position="125"/>
        <end position="142"/>
    </location>
</feature>
<dbReference type="Proteomes" id="UP001597438">
    <property type="component" value="Unassembled WGS sequence"/>
</dbReference>
<evidence type="ECO:0008006" key="4">
    <source>
        <dbReference type="Google" id="ProtNLM"/>
    </source>
</evidence>
<accession>A0ABW5X9A6</accession>
<feature type="transmembrane region" description="Helical" evidence="1">
    <location>
        <begin position="234"/>
        <end position="263"/>
    </location>
</feature>
<evidence type="ECO:0000313" key="3">
    <source>
        <dbReference type="Proteomes" id="UP001597438"/>
    </source>
</evidence>
<keyword evidence="3" id="KW-1185">Reference proteome</keyword>